<proteinExistence type="predicted"/>
<name>A0A8X7CK01_9ARAC</name>
<feature type="non-terminal residue" evidence="1">
    <location>
        <position position="69"/>
    </location>
</feature>
<gene>
    <name evidence="1" type="ORF">TNIN_301931</name>
</gene>
<comment type="caution">
    <text evidence="1">The sequence shown here is derived from an EMBL/GenBank/DDBJ whole genome shotgun (WGS) entry which is preliminary data.</text>
</comment>
<dbReference type="Proteomes" id="UP000886998">
    <property type="component" value="Unassembled WGS sequence"/>
</dbReference>
<accession>A0A8X7CK01</accession>
<dbReference type="EMBL" id="BMAV01016312">
    <property type="protein sequence ID" value="GFY66967.1"/>
    <property type="molecule type" value="Genomic_DNA"/>
</dbReference>
<evidence type="ECO:0000313" key="1">
    <source>
        <dbReference type="EMBL" id="GFY66967.1"/>
    </source>
</evidence>
<evidence type="ECO:0000313" key="2">
    <source>
        <dbReference type="Proteomes" id="UP000886998"/>
    </source>
</evidence>
<sequence length="69" mass="8191">MVGQWLRLPAKDWTNPETQINREEVLKEKRKGVTSVNISSSETVWYLTQFSKYSGILRLVAWILRFDYN</sequence>
<dbReference type="AlphaFoldDB" id="A0A8X7CK01"/>
<dbReference type="OrthoDB" id="6436901at2759"/>
<reference evidence="1" key="1">
    <citation type="submission" date="2020-08" db="EMBL/GenBank/DDBJ databases">
        <title>Multicomponent nature underlies the extraordinary mechanical properties of spider dragline silk.</title>
        <authorList>
            <person name="Kono N."/>
            <person name="Nakamura H."/>
            <person name="Mori M."/>
            <person name="Yoshida Y."/>
            <person name="Ohtoshi R."/>
            <person name="Malay A.D."/>
            <person name="Moran D.A.P."/>
            <person name="Tomita M."/>
            <person name="Numata K."/>
            <person name="Arakawa K."/>
        </authorList>
    </citation>
    <scope>NUCLEOTIDE SEQUENCE</scope>
</reference>
<organism evidence="1 2">
    <name type="scientific">Trichonephila inaurata madagascariensis</name>
    <dbReference type="NCBI Taxonomy" id="2747483"/>
    <lineage>
        <taxon>Eukaryota</taxon>
        <taxon>Metazoa</taxon>
        <taxon>Ecdysozoa</taxon>
        <taxon>Arthropoda</taxon>
        <taxon>Chelicerata</taxon>
        <taxon>Arachnida</taxon>
        <taxon>Araneae</taxon>
        <taxon>Araneomorphae</taxon>
        <taxon>Entelegynae</taxon>
        <taxon>Araneoidea</taxon>
        <taxon>Nephilidae</taxon>
        <taxon>Trichonephila</taxon>
        <taxon>Trichonephila inaurata</taxon>
    </lineage>
</organism>
<protein>
    <submittedName>
        <fullName evidence="1">Uncharacterized protein</fullName>
    </submittedName>
</protein>
<keyword evidence="2" id="KW-1185">Reference proteome</keyword>